<dbReference type="RefSeq" id="WP_087453517.1">
    <property type="nucleotide sequence ID" value="NZ_CP021417.2"/>
</dbReference>
<dbReference type="InterPro" id="IPR015943">
    <property type="entry name" value="WD40/YVTN_repeat-like_dom_sf"/>
</dbReference>
<dbReference type="Gene3D" id="2.130.10.10">
    <property type="entry name" value="YVTN repeat-like/Quinoprotein amine dehydrogenase"/>
    <property type="match status" value="1"/>
</dbReference>
<dbReference type="SUPFAM" id="SSF50998">
    <property type="entry name" value="Quinoprotein alcohol dehydrogenase-like"/>
    <property type="match status" value="1"/>
</dbReference>
<dbReference type="GeneID" id="75007283"/>
<gene>
    <name evidence="2" type="ORF">CBE74_03190</name>
</gene>
<reference evidence="2 3" key="4">
    <citation type="journal article" date="2020" name="PLoS ONE">
        <title>Taxonomic classification of strain PO100/5 shows a broader geographic distribution and genetic markers of the recently described Corynebacterium silvaticum.</title>
        <authorList>
            <person name="Viana M.V.C."/>
            <person name="Profeta R."/>
            <person name="da Silva A.L."/>
            <person name="Hurtado R."/>
            <person name="Cerqueira J.C."/>
            <person name="Ribeiro B.F.S."/>
            <person name="Almeida M.O."/>
            <person name="Morais-Rodrigues F."/>
            <person name="Soares S.C."/>
            <person name="Oliveira M."/>
            <person name="Tavares L."/>
            <person name="Figueiredo H."/>
            <person name="Wattam A.R."/>
            <person name="Barh D."/>
            <person name="Ghosh P."/>
            <person name="Silva A."/>
            <person name="Azevedo V."/>
        </authorList>
    </citation>
    <scope>NUCLEOTIDE SEQUENCE [LARGE SCALE GENOMIC DNA]</scope>
    <source>
        <strain evidence="2 3">PO100/5</strain>
    </source>
</reference>
<dbReference type="KEGG" id="csil:CBE74_03190"/>
<evidence type="ECO:0000256" key="1">
    <source>
        <dbReference type="SAM" id="Phobius"/>
    </source>
</evidence>
<dbReference type="Proteomes" id="UP000195652">
    <property type="component" value="Chromosome"/>
</dbReference>
<organism evidence="2 3">
    <name type="scientific">Corynebacterium silvaticum</name>
    <dbReference type="NCBI Taxonomy" id="2320431"/>
    <lineage>
        <taxon>Bacteria</taxon>
        <taxon>Bacillati</taxon>
        <taxon>Actinomycetota</taxon>
        <taxon>Actinomycetes</taxon>
        <taxon>Mycobacteriales</taxon>
        <taxon>Corynebacteriaceae</taxon>
        <taxon>Corynebacterium</taxon>
    </lineage>
</organism>
<dbReference type="OrthoDB" id="5182370at2"/>
<keyword evidence="3" id="KW-1185">Reference proteome</keyword>
<dbReference type="EMBL" id="CP021417">
    <property type="protein sequence ID" value="ARU45669.1"/>
    <property type="molecule type" value="Genomic_DNA"/>
</dbReference>
<keyword evidence="1" id="KW-0812">Transmembrane</keyword>
<reference evidence="2 3" key="1">
    <citation type="journal article" date="2014" name="BMC Vet. Res.">
        <title>First report of Corynebacterium pseudotuberculosis from caseous lymphadenitis lesions in Black Alentejano pig (Sus scrofa domesticus).</title>
        <authorList>
            <person name="Oliveira M."/>
            <person name="Barroco C."/>
            <person name="Mottola C."/>
            <person name="Santos R."/>
            <person name="Lemsaddek A."/>
            <person name="Tavares L."/>
            <person name="Semedo-Lemsaddek T."/>
        </authorList>
    </citation>
    <scope>NUCLEOTIDE SEQUENCE [LARGE SCALE GENOMIC DNA]</scope>
    <source>
        <strain evidence="2 3">PO100/5</strain>
    </source>
</reference>
<dbReference type="AlphaFoldDB" id="A0A7Y4LK19"/>
<sequence length="401" mass="43166">MTKSLRKTRKDLIAATIIAGISITGVSVVWATAPINNVTYSPAEQPLRTPAVPPVPVHSLTQQWETSADQLTTKPIIAAGLAMSYDGHSVNAIDPTTGTPVWSYARTEPLCSLGQAWSSVVLTFHTGRGCGDVVSLDAASGTYKATRSASASDAVVPISSNDNVGTVSSERVELWRSDLVRTVEYGDVPIKQEANQQPHEDCEISSALSRKSLLGVTEKCEKSWWLRFQKTVPEDSRVPEITHDIRISGEDARIIAISQESAAVFVGSPHPRIDSFNNSGERTASIEVPPVGDSAWDHGPSVADLPHHITWFDGERLYLFNPSSLHVEHVIDNVLGTGVAINNKLYVPVFNGIAVINWDTGETESVFDVDRGTHIGTVSLGLAGSHIVEKRGDHLVGLALS</sequence>
<evidence type="ECO:0000313" key="3">
    <source>
        <dbReference type="Proteomes" id="UP000195652"/>
    </source>
</evidence>
<dbReference type="InterPro" id="IPR011047">
    <property type="entry name" value="Quinoprotein_ADH-like_sf"/>
</dbReference>
<accession>A0A7Y4LK19</accession>
<keyword evidence="1" id="KW-0472">Membrane</keyword>
<reference evidence="2 3" key="3">
    <citation type="journal article" date="2020" name="Int. J. Syst. Evol. Microbiol.">
        <title>Corynebacterium silvaticum sp. nov., a unique group of NTTB corynebacteria in wild boar and roe deer.</title>
        <authorList>
            <person name="Dangel A."/>
            <person name="Berger A."/>
            <person name="Rau J."/>
            <person name="Eisenberg T."/>
            <person name="Kampfer P."/>
            <person name="Margos G."/>
            <person name="Contzen M."/>
            <person name="Busse H.J."/>
            <person name="Konrad R."/>
            <person name="Peters M."/>
            <person name="Sting R."/>
            <person name="Sing A."/>
        </authorList>
    </citation>
    <scope>NUCLEOTIDE SEQUENCE [LARGE SCALE GENOMIC DNA]</scope>
    <source>
        <strain evidence="2 3">PO100/5</strain>
    </source>
</reference>
<feature type="transmembrane region" description="Helical" evidence="1">
    <location>
        <begin position="12"/>
        <end position="33"/>
    </location>
</feature>
<protein>
    <submittedName>
        <fullName evidence="2">Uncharacterized protein</fullName>
    </submittedName>
</protein>
<evidence type="ECO:0000313" key="2">
    <source>
        <dbReference type="EMBL" id="ARU45669.1"/>
    </source>
</evidence>
<name>A0A7Y4LK19_9CORY</name>
<keyword evidence="1" id="KW-1133">Transmembrane helix</keyword>
<reference evidence="2 3" key="2">
    <citation type="journal article" date="2020" name="Antonie Van Leeuwenhoek">
        <title>Phylogenomic characterisation of a novel corynebacterial species pathogenic to animals.</title>
        <authorList>
            <person name="Moller J."/>
            <person name="Musella L."/>
            <person name="Melnikov V."/>
            <person name="Geissdorfer W."/>
            <person name="Burkovski A."/>
            <person name="Sangal V."/>
        </authorList>
    </citation>
    <scope>NUCLEOTIDE SEQUENCE [LARGE SCALE GENOMIC DNA]</scope>
    <source>
        <strain evidence="2 3">PO100/5</strain>
    </source>
</reference>
<proteinExistence type="predicted"/>